<keyword evidence="6" id="KW-0547">Nucleotide-binding</keyword>
<dbReference type="Gene3D" id="1.10.510.10">
    <property type="entry name" value="Transferase(Phosphotransferase) domain 1"/>
    <property type="match status" value="1"/>
</dbReference>
<comment type="catalytic activity">
    <reaction evidence="11">
        <text>L-seryl-[protein] + ATP = O-phospho-L-seryl-[protein] + ADP + H(+)</text>
        <dbReference type="Rhea" id="RHEA:17989"/>
        <dbReference type="Rhea" id="RHEA-COMP:9863"/>
        <dbReference type="Rhea" id="RHEA-COMP:11604"/>
        <dbReference type="ChEBI" id="CHEBI:15378"/>
        <dbReference type="ChEBI" id="CHEBI:29999"/>
        <dbReference type="ChEBI" id="CHEBI:30616"/>
        <dbReference type="ChEBI" id="CHEBI:83421"/>
        <dbReference type="ChEBI" id="CHEBI:456216"/>
        <dbReference type="EC" id="2.7.11.1"/>
    </reaction>
</comment>
<evidence type="ECO:0000256" key="3">
    <source>
        <dbReference type="ARBA" id="ARBA00012513"/>
    </source>
</evidence>
<evidence type="ECO:0000256" key="9">
    <source>
        <dbReference type="ARBA" id="ARBA00033194"/>
    </source>
</evidence>
<evidence type="ECO:0000313" key="14">
    <source>
        <dbReference type="Proteomes" id="UP000269539"/>
    </source>
</evidence>
<evidence type="ECO:0000259" key="12">
    <source>
        <dbReference type="PROSITE" id="PS50011"/>
    </source>
</evidence>
<dbReference type="InterPro" id="IPR000719">
    <property type="entry name" value="Prot_kinase_dom"/>
</dbReference>
<dbReference type="InterPro" id="IPR001245">
    <property type="entry name" value="Ser-Thr/Tyr_kinase_cat_dom"/>
</dbReference>
<dbReference type="PANTHER" id="PTHR24418">
    <property type="entry name" value="TYROSINE-PROTEIN KINASE"/>
    <property type="match status" value="1"/>
</dbReference>
<evidence type="ECO:0000256" key="10">
    <source>
        <dbReference type="ARBA" id="ARBA00047899"/>
    </source>
</evidence>
<evidence type="ECO:0000256" key="8">
    <source>
        <dbReference type="ARBA" id="ARBA00030980"/>
    </source>
</evidence>
<evidence type="ECO:0000256" key="6">
    <source>
        <dbReference type="ARBA" id="ARBA00022741"/>
    </source>
</evidence>
<dbReference type="InterPro" id="IPR011009">
    <property type="entry name" value="Kinase-like_dom_sf"/>
</dbReference>
<dbReference type="PROSITE" id="PS50011">
    <property type="entry name" value="PROTEIN_KINASE_DOM"/>
    <property type="match status" value="1"/>
</dbReference>
<evidence type="ECO:0000256" key="1">
    <source>
        <dbReference type="ARBA" id="ARBA00003747"/>
    </source>
</evidence>
<reference evidence="13 14" key="1">
    <citation type="journal article" date="2018" name="BMC Genomics">
        <title>Genomic evidence for intraspecific hybridization in a clonal and extremely halotolerant yeast.</title>
        <authorList>
            <person name="Gostincar C."/>
            <person name="Stajich J.E."/>
            <person name="Zupancic J."/>
            <person name="Zalar P."/>
            <person name="Gunde-Cimerman N."/>
        </authorList>
    </citation>
    <scope>NUCLEOTIDE SEQUENCE [LARGE SCALE GENOMIC DNA]</scope>
    <source>
        <strain evidence="13 14">EXF-10513</strain>
    </source>
</reference>
<dbReference type="EC" id="2.7.11.1" evidence="3"/>
<comment type="caution">
    <text evidence="13">The sequence shown here is derived from an EMBL/GenBank/DDBJ whole genome shotgun (WGS) entry which is preliminary data.</text>
</comment>
<dbReference type="InterPro" id="IPR050198">
    <property type="entry name" value="Non-receptor_tyrosine_kinases"/>
</dbReference>
<keyword evidence="7" id="KW-0067">ATP-binding</keyword>
<comment type="function">
    <text evidence="1">Component of the EKC/KEOPS complex that is required for the formation of a threonylcarbamoyl group on adenosine at position 37 (t(6)A37) in tRNAs that read codons beginning with adenine. The complex is probably involved in the transfer of the threonylcarbamoyl moiety of threonylcarbamoyl-AMP (TC-AMP) to the N6 group of A37. BUD32 has ATPase activity in the context of the EKC/KEOPS complex and likely plays a supporting role to the catalytic subunit KAE1. The EKC/KEOPS complex also promotes both telomere uncapping and telomere elongation. The complex is required for efficient recruitment of transcriptional coactivators.</text>
</comment>
<dbReference type="EMBL" id="QWIO01000030">
    <property type="protein sequence ID" value="RMZ12991.1"/>
    <property type="molecule type" value="Genomic_DNA"/>
</dbReference>
<evidence type="ECO:0000256" key="5">
    <source>
        <dbReference type="ARBA" id="ARBA00019973"/>
    </source>
</evidence>
<dbReference type="InterPro" id="IPR008266">
    <property type="entry name" value="Tyr_kinase_AS"/>
</dbReference>
<comment type="catalytic activity">
    <reaction evidence="10">
        <text>L-threonyl-[protein] + ATP = O-phospho-L-threonyl-[protein] + ADP + H(+)</text>
        <dbReference type="Rhea" id="RHEA:46608"/>
        <dbReference type="Rhea" id="RHEA-COMP:11060"/>
        <dbReference type="Rhea" id="RHEA-COMP:11605"/>
        <dbReference type="ChEBI" id="CHEBI:15378"/>
        <dbReference type="ChEBI" id="CHEBI:30013"/>
        <dbReference type="ChEBI" id="CHEBI:30616"/>
        <dbReference type="ChEBI" id="CHEBI:61977"/>
        <dbReference type="ChEBI" id="CHEBI:456216"/>
        <dbReference type="EC" id="2.7.11.1"/>
    </reaction>
</comment>
<dbReference type="PROSITE" id="PS00109">
    <property type="entry name" value="PROTEIN_KINASE_TYR"/>
    <property type="match status" value="1"/>
</dbReference>
<dbReference type="GO" id="GO:0005524">
    <property type="term" value="F:ATP binding"/>
    <property type="evidence" value="ECO:0007669"/>
    <property type="project" value="UniProtKB-KW"/>
</dbReference>
<evidence type="ECO:0000256" key="2">
    <source>
        <dbReference type="ARBA" id="ARBA00011534"/>
    </source>
</evidence>
<evidence type="ECO:0000313" key="13">
    <source>
        <dbReference type="EMBL" id="RMZ12991.1"/>
    </source>
</evidence>
<name>A0A3M7HHY1_HORWE</name>
<dbReference type="GO" id="GO:0004674">
    <property type="term" value="F:protein serine/threonine kinase activity"/>
    <property type="evidence" value="ECO:0007669"/>
    <property type="project" value="UniProtKB-EC"/>
</dbReference>
<sequence>MSSSEVSISLEALKVEAAHDEPRVIWSYQPPGVLSVLAIGSTSFVGELGGDQVLKYPLDASEREYIEHEACIYNILGVHSRILRCYGLDGAGLRLQRAANGTLRDVLKTGGSSVRDQLKWARQLVEAVVYIQGKHVFHCDISPRNCFITDKYDLELGDFQGVYVSSDGTVHEGYSREGSKASLPRKPAKVDQYSDLFAVGSTLYEIMAGQEPYEDLDSIDDMEEIESLFSKGTFPNTDFLPAHKAIERCWRQKYDCAQQCLDDLVAIEAEMSSAVAYG</sequence>
<gene>
    <name evidence="13" type="ORF">D0864_00550</name>
</gene>
<accession>A0A3M7HHY1</accession>
<dbReference type="AlphaFoldDB" id="A0A3M7HHY1"/>
<comment type="subunit">
    <text evidence="2">Component of the EKC/KEOPS complex composed of at least BUD32, CGI121, GON7, KAE1 and PCC1; the whole complex dimerizes.</text>
</comment>
<dbReference type="Proteomes" id="UP000269539">
    <property type="component" value="Unassembled WGS sequence"/>
</dbReference>
<proteinExistence type="predicted"/>
<dbReference type="Pfam" id="PF07714">
    <property type="entry name" value="PK_Tyr_Ser-Thr"/>
    <property type="match status" value="1"/>
</dbReference>
<feature type="domain" description="Protein kinase" evidence="12">
    <location>
        <begin position="1"/>
        <end position="278"/>
    </location>
</feature>
<evidence type="ECO:0000256" key="11">
    <source>
        <dbReference type="ARBA" id="ARBA00048679"/>
    </source>
</evidence>
<dbReference type="SUPFAM" id="SSF56112">
    <property type="entry name" value="Protein kinase-like (PK-like)"/>
    <property type="match status" value="1"/>
</dbReference>
<protein>
    <recommendedName>
        <fullName evidence="5">EKC/KEOPS complex subunit BUD32</fullName>
        <ecNumber evidence="3">2.7.11.1</ecNumber>
    </recommendedName>
    <alternativeName>
        <fullName evidence="8 9">Atypical Serine/threonine protein kinase BUD32</fullName>
    </alternativeName>
    <alternativeName>
        <fullName evidence="4">EKC/KEOPS complex subunit bud32</fullName>
    </alternativeName>
</protein>
<evidence type="ECO:0000256" key="4">
    <source>
        <dbReference type="ARBA" id="ARBA00013948"/>
    </source>
</evidence>
<organism evidence="13 14">
    <name type="scientific">Hortaea werneckii</name>
    <name type="common">Black yeast</name>
    <name type="synonym">Cladosporium werneckii</name>
    <dbReference type="NCBI Taxonomy" id="91943"/>
    <lineage>
        <taxon>Eukaryota</taxon>
        <taxon>Fungi</taxon>
        <taxon>Dikarya</taxon>
        <taxon>Ascomycota</taxon>
        <taxon>Pezizomycotina</taxon>
        <taxon>Dothideomycetes</taxon>
        <taxon>Dothideomycetidae</taxon>
        <taxon>Mycosphaerellales</taxon>
        <taxon>Teratosphaeriaceae</taxon>
        <taxon>Hortaea</taxon>
    </lineage>
</organism>
<evidence type="ECO:0000256" key="7">
    <source>
        <dbReference type="ARBA" id="ARBA00022840"/>
    </source>
</evidence>